<keyword evidence="2" id="KW-0472">Membrane</keyword>
<feature type="compositionally biased region" description="Polar residues" evidence="1">
    <location>
        <begin position="57"/>
        <end position="70"/>
    </location>
</feature>
<feature type="region of interest" description="Disordered" evidence="1">
    <location>
        <begin position="47"/>
        <end position="77"/>
    </location>
</feature>
<sequence>MDGLRRPVGEQPAQVYWVRRALVLLAAVVLVGALWFIVSSLVSSGGEEDPAAPASTEPDSTVSPAAQSTAADDPSRACTAEDVTVSAVASPTQVNVGSMPAFEVSVEHTGASPCSLSSNGEGTALVVRSGTDVYYDSAWCPDQPVFTDADWILQEGAREALQATWTGQRYNEACEPGDVAPAGYFVAEIAVGGVSAGETQFQMVE</sequence>
<organism evidence="3 4">
    <name type="scientific">Demequina activiva</name>
    <dbReference type="NCBI Taxonomy" id="1582364"/>
    <lineage>
        <taxon>Bacteria</taxon>
        <taxon>Bacillati</taxon>
        <taxon>Actinomycetota</taxon>
        <taxon>Actinomycetes</taxon>
        <taxon>Micrococcales</taxon>
        <taxon>Demequinaceae</taxon>
        <taxon>Demequina</taxon>
    </lineage>
</organism>
<protein>
    <recommendedName>
        <fullName evidence="5">DUF4232 domain-containing protein</fullName>
    </recommendedName>
</protein>
<name>A0A919Q2G5_9MICO</name>
<dbReference type="AlphaFoldDB" id="A0A919Q2G5"/>
<dbReference type="EMBL" id="BONR01000003">
    <property type="protein sequence ID" value="GIG55012.1"/>
    <property type="molecule type" value="Genomic_DNA"/>
</dbReference>
<feature type="transmembrane region" description="Helical" evidence="2">
    <location>
        <begin position="21"/>
        <end position="42"/>
    </location>
</feature>
<evidence type="ECO:0000313" key="4">
    <source>
        <dbReference type="Proteomes" id="UP000652354"/>
    </source>
</evidence>
<gene>
    <name evidence="3" type="ORF">Dac01nite_17640</name>
</gene>
<keyword evidence="4" id="KW-1185">Reference proteome</keyword>
<dbReference type="RefSeq" id="WP_203656071.1">
    <property type="nucleotide sequence ID" value="NZ_BONR01000003.1"/>
</dbReference>
<evidence type="ECO:0000256" key="1">
    <source>
        <dbReference type="SAM" id="MobiDB-lite"/>
    </source>
</evidence>
<proteinExistence type="predicted"/>
<evidence type="ECO:0008006" key="5">
    <source>
        <dbReference type="Google" id="ProtNLM"/>
    </source>
</evidence>
<evidence type="ECO:0000256" key="2">
    <source>
        <dbReference type="SAM" id="Phobius"/>
    </source>
</evidence>
<dbReference type="Proteomes" id="UP000652354">
    <property type="component" value="Unassembled WGS sequence"/>
</dbReference>
<keyword evidence="2" id="KW-1133">Transmembrane helix</keyword>
<keyword evidence="2" id="KW-0812">Transmembrane</keyword>
<accession>A0A919Q2G5</accession>
<reference evidence="3" key="1">
    <citation type="submission" date="2021-01" db="EMBL/GenBank/DDBJ databases">
        <title>Whole genome shotgun sequence of Demequina activiva NBRC 110675.</title>
        <authorList>
            <person name="Komaki H."/>
            <person name="Tamura T."/>
        </authorList>
    </citation>
    <scope>NUCLEOTIDE SEQUENCE</scope>
    <source>
        <strain evidence="3">NBRC 110675</strain>
    </source>
</reference>
<comment type="caution">
    <text evidence="3">The sequence shown here is derived from an EMBL/GenBank/DDBJ whole genome shotgun (WGS) entry which is preliminary data.</text>
</comment>
<evidence type="ECO:0000313" key="3">
    <source>
        <dbReference type="EMBL" id="GIG55012.1"/>
    </source>
</evidence>